<sequence>MDAIANLTALLKRLPGMGGKSAQRLAYFLIKSDESYNKALSEAIGTLKDKIHPCPVCGAYIEEECPFCSDEGRDKSVICIVEEPQDVLTIASSGAYSGLFHVLGGAINPLKGITPDKLRIRELVSRIEKGSFSEVIIATNPTEEGDTTALFIKEALKKFEDLKITRPSSGLPIGGDLGYVDKTTLSRSLKGRVNL</sequence>
<evidence type="ECO:0000256" key="5">
    <source>
        <dbReference type="ARBA" id="ARBA00023172"/>
    </source>
</evidence>
<accession>A0A9D1TN34</accession>
<evidence type="ECO:0000259" key="8">
    <source>
        <dbReference type="PROSITE" id="PS50880"/>
    </source>
</evidence>
<dbReference type="NCBIfam" id="TIGR00615">
    <property type="entry name" value="recR"/>
    <property type="match status" value="1"/>
</dbReference>
<evidence type="ECO:0000313" key="9">
    <source>
        <dbReference type="EMBL" id="HIV98893.1"/>
    </source>
</evidence>
<comment type="function">
    <text evidence="7">May play a role in DNA repair. It seems to be involved in an RecBC-independent recombinational process of DNA repair. It may act with RecF and RecO.</text>
</comment>
<keyword evidence="4 7" id="KW-0862">Zinc</keyword>
<dbReference type="Pfam" id="PF13662">
    <property type="entry name" value="Toprim_4"/>
    <property type="match status" value="1"/>
</dbReference>
<dbReference type="Gene3D" id="3.40.1360.10">
    <property type="match status" value="1"/>
</dbReference>
<keyword evidence="5 7" id="KW-0233">DNA recombination</keyword>
<dbReference type="InterPro" id="IPR006171">
    <property type="entry name" value="TOPRIM_dom"/>
</dbReference>
<evidence type="ECO:0000256" key="3">
    <source>
        <dbReference type="ARBA" id="ARBA00022771"/>
    </source>
</evidence>
<dbReference type="GO" id="GO:0006281">
    <property type="term" value="P:DNA repair"/>
    <property type="evidence" value="ECO:0007669"/>
    <property type="project" value="UniProtKB-UniRule"/>
</dbReference>
<reference evidence="9" key="2">
    <citation type="submission" date="2021-04" db="EMBL/GenBank/DDBJ databases">
        <authorList>
            <person name="Gilroy R."/>
        </authorList>
    </citation>
    <scope>NUCLEOTIDE SEQUENCE</scope>
    <source>
        <strain evidence="9">Gambia11-129</strain>
    </source>
</reference>
<feature type="domain" description="Toprim" evidence="8">
    <location>
        <begin position="76"/>
        <end position="172"/>
    </location>
</feature>
<comment type="caution">
    <text evidence="7">Lacks conserved residue(s) required for the propagation of feature annotation.</text>
</comment>
<dbReference type="PANTHER" id="PTHR30446">
    <property type="entry name" value="RECOMBINATION PROTEIN RECR"/>
    <property type="match status" value="1"/>
</dbReference>
<dbReference type="CDD" id="cd01025">
    <property type="entry name" value="TOPRIM_recR"/>
    <property type="match status" value="1"/>
</dbReference>
<keyword evidence="3 7" id="KW-0863">Zinc-finger</keyword>
<dbReference type="PANTHER" id="PTHR30446:SF0">
    <property type="entry name" value="RECOMBINATION PROTEIN RECR"/>
    <property type="match status" value="1"/>
</dbReference>
<keyword evidence="6 7" id="KW-0234">DNA repair</keyword>
<dbReference type="Proteomes" id="UP000823936">
    <property type="component" value="Unassembled WGS sequence"/>
</dbReference>
<evidence type="ECO:0000256" key="2">
    <source>
        <dbReference type="ARBA" id="ARBA00022763"/>
    </source>
</evidence>
<dbReference type="EMBL" id="DXHU01000015">
    <property type="protein sequence ID" value="HIV98893.1"/>
    <property type="molecule type" value="Genomic_DNA"/>
</dbReference>
<keyword evidence="2 7" id="KW-0227">DNA damage</keyword>
<dbReference type="Gene3D" id="1.10.8.420">
    <property type="entry name" value="RecR Domain 1"/>
    <property type="match status" value="1"/>
</dbReference>
<evidence type="ECO:0000313" key="10">
    <source>
        <dbReference type="Proteomes" id="UP000823936"/>
    </source>
</evidence>
<dbReference type="SMART" id="SM00493">
    <property type="entry name" value="TOPRIM"/>
    <property type="match status" value="1"/>
</dbReference>
<evidence type="ECO:0000256" key="6">
    <source>
        <dbReference type="ARBA" id="ARBA00023204"/>
    </source>
</evidence>
<dbReference type="SUPFAM" id="SSF111304">
    <property type="entry name" value="Recombination protein RecR"/>
    <property type="match status" value="1"/>
</dbReference>
<name>A0A9D1TN34_9SPIO</name>
<reference evidence="9" key="1">
    <citation type="journal article" date="2021" name="PeerJ">
        <title>Extensive microbial diversity within the chicken gut microbiome revealed by metagenomics and culture.</title>
        <authorList>
            <person name="Gilroy R."/>
            <person name="Ravi A."/>
            <person name="Getino M."/>
            <person name="Pursley I."/>
            <person name="Horton D.L."/>
            <person name="Alikhan N.F."/>
            <person name="Baker D."/>
            <person name="Gharbi K."/>
            <person name="Hall N."/>
            <person name="Watson M."/>
            <person name="Adriaenssens E.M."/>
            <person name="Foster-Nyarko E."/>
            <person name="Jarju S."/>
            <person name="Secka A."/>
            <person name="Antonio M."/>
            <person name="Oren A."/>
            <person name="Chaudhuri R.R."/>
            <person name="La Ragione R."/>
            <person name="Hildebrand F."/>
            <person name="Pallen M.J."/>
        </authorList>
    </citation>
    <scope>NUCLEOTIDE SEQUENCE</scope>
    <source>
        <strain evidence="9">Gambia11-129</strain>
    </source>
</reference>
<evidence type="ECO:0000256" key="1">
    <source>
        <dbReference type="ARBA" id="ARBA00022723"/>
    </source>
</evidence>
<comment type="caution">
    <text evidence="9">The sequence shown here is derived from an EMBL/GenBank/DDBJ whole genome shotgun (WGS) entry which is preliminary data.</text>
</comment>
<dbReference type="PROSITE" id="PS50880">
    <property type="entry name" value="TOPRIM"/>
    <property type="match status" value="1"/>
</dbReference>
<dbReference type="GO" id="GO:0003677">
    <property type="term" value="F:DNA binding"/>
    <property type="evidence" value="ECO:0007669"/>
    <property type="project" value="UniProtKB-UniRule"/>
</dbReference>
<proteinExistence type="inferred from homology"/>
<comment type="similarity">
    <text evidence="7">Belongs to the RecR family.</text>
</comment>
<dbReference type="GO" id="GO:0006310">
    <property type="term" value="P:DNA recombination"/>
    <property type="evidence" value="ECO:0007669"/>
    <property type="project" value="UniProtKB-UniRule"/>
</dbReference>
<evidence type="ECO:0000256" key="4">
    <source>
        <dbReference type="ARBA" id="ARBA00022833"/>
    </source>
</evidence>
<dbReference type="GO" id="GO:0008270">
    <property type="term" value="F:zinc ion binding"/>
    <property type="evidence" value="ECO:0007669"/>
    <property type="project" value="UniProtKB-KW"/>
</dbReference>
<protein>
    <recommendedName>
        <fullName evidence="7">Recombination protein RecR</fullName>
    </recommendedName>
</protein>
<organism evidence="9 10">
    <name type="scientific">Candidatus Ornithospirochaeta avicola</name>
    <dbReference type="NCBI Taxonomy" id="2840896"/>
    <lineage>
        <taxon>Bacteria</taxon>
        <taxon>Pseudomonadati</taxon>
        <taxon>Spirochaetota</taxon>
        <taxon>Spirochaetia</taxon>
        <taxon>Spirochaetales</taxon>
        <taxon>Spirochaetaceae</taxon>
        <taxon>Spirochaetaceae incertae sedis</taxon>
        <taxon>Candidatus Ornithospirochaeta</taxon>
    </lineage>
</organism>
<dbReference type="InterPro" id="IPR023627">
    <property type="entry name" value="Rcmb_RecR"/>
</dbReference>
<dbReference type="AlphaFoldDB" id="A0A9D1TN34"/>
<dbReference type="InterPro" id="IPR000093">
    <property type="entry name" value="DNA_Rcmb_RecR"/>
</dbReference>
<dbReference type="InterPro" id="IPR034137">
    <property type="entry name" value="TOPRIM_RecR"/>
</dbReference>
<dbReference type="Pfam" id="PF21176">
    <property type="entry name" value="RecR_HhH"/>
    <property type="match status" value="1"/>
</dbReference>
<evidence type="ECO:0000256" key="7">
    <source>
        <dbReference type="HAMAP-Rule" id="MF_00017"/>
    </source>
</evidence>
<gene>
    <name evidence="7 9" type="primary">recR</name>
    <name evidence="9" type="ORF">IAB12_03840</name>
</gene>
<dbReference type="HAMAP" id="MF_00017">
    <property type="entry name" value="RecR"/>
    <property type="match status" value="1"/>
</dbReference>
<dbReference type="Gene3D" id="6.10.250.240">
    <property type="match status" value="1"/>
</dbReference>
<keyword evidence="1 7" id="KW-0479">Metal-binding</keyword>
<dbReference type="Pfam" id="PF21175">
    <property type="entry name" value="RecR_C"/>
    <property type="match status" value="1"/>
</dbReference>